<evidence type="ECO:0000313" key="2">
    <source>
        <dbReference type="Proteomes" id="UP000708148"/>
    </source>
</evidence>
<dbReference type="EMBL" id="CAJHUC010000632">
    <property type="protein sequence ID" value="CAD7697248.1"/>
    <property type="molecule type" value="Genomic_DNA"/>
</dbReference>
<sequence length="118" mass="12996">MVFMRLSLFDKRWVIATQAACEHEATGPGVARTIKVFCLSCQLHVTCLNSAPVLVEYIKLVAKRTYFSGLQSKSRFLGVYGIAHANRLFVICSAMAVKSCIAVCANVSTFSKVLCETR</sequence>
<gene>
    <name evidence="1" type="ORF">OSTQU699_LOCUS2609</name>
</gene>
<organism evidence="1 2">
    <name type="scientific">Ostreobium quekettii</name>
    <dbReference type="NCBI Taxonomy" id="121088"/>
    <lineage>
        <taxon>Eukaryota</taxon>
        <taxon>Viridiplantae</taxon>
        <taxon>Chlorophyta</taxon>
        <taxon>core chlorophytes</taxon>
        <taxon>Ulvophyceae</taxon>
        <taxon>TCBD clade</taxon>
        <taxon>Bryopsidales</taxon>
        <taxon>Ostreobineae</taxon>
        <taxon>Ostreobiaceae</taxon>
        <taxon>Ostreobium</taxon>
    </lineage>
</organism>
<dbReference type="Proteomes" id="UP000708148">
    <property type="component" value="Unassembled WGS sequence"/>
</dbReference>
<name>A0A8S1ITL6_9CHLO</name>
<protein>
    <submittedName>
        <fullName evidence="1">Uncharacterized protein</fullName>
    </submittedName>
</protein>
<accession>A0A8S1ITL6</accession>
<proteinExistence type="predicted"/>
<evidence type="ECO:0000313" key="1">
    <source>
        <dbReference type="EMBL" id="CAD7697248.1"/>
    </source>
</evidence>
<comment type="caution">
    <text evidence="1">The sequence shown here is derived from an EMBL/GenBank/DDBJ whole genome shotgun (WGS) entry which is preliminary data.</text>
</comment>
<reference evidence="1" key="1">
    <citation type="submission" date="2020-12" db="EMBL/GenBank/DDBJ databases">
        <authorList>
            <person name="Iha C."/>
        </authorList>
    </citation>
    <scope>NUCLEOTIDE SEQUENCE</scope>
</reference>
<keyword evidence="2" id="KW-1185">Reference proteome</keyword>
<dbReference type="AlphaFoldDB" id="A0A8S1ITL6"/>